<evidence type="ECO:0000313" key="1">
    <source>
        <dbReference type="EMBL" id="KIK18892.1"/>
    </source>
</evidence>
<protein>
    <submittedName>
        <fullName evidence="1">Uncharacterized protein</fullName>
    </submittedName>
</protein>
<dbReference type="EMBL" id="KN833795">
    <property type="protein sequence ID" value="KIK18892.1"/>
    <property type="molecule type" value="Genomic_DNA"/>
</dbReference>
<gene>
    <name evidence="1" type="ORF">PISMIDRAFT_683741</name>
</gene>
<reference evidence="1 2" key="1">
    <citation type="submission" date="2014-04" db="EMBL/GenBank/DDBJ databases">
        <authorList>
            <consortium name="DOE Joint Genome Institute"/>
            <person name="Kuo A."/>
            <person name="Kohler A."/>
            <person name="Costa M.D."/>
            <person name="Nagy L.G."/>
            <person name="Floudas D."/>
            <person name="Copeland A."/>
            <person name="Barry K.W."/>
            <person name="Cichocki N."/>
            <person name="Veneault-Fourrey C."/>
            <person name="LaButti K."/>
            <person name="Lindquist E.A."/>
            <person name="Lipzen A."/>
            <person name="Lundell T."/>
            <person name="Morin E."/>
            <person name="Murat C."/>
            <person name="Sun H."/>
            <person name="Tunlid A."/>
            <person name="Henrissat B."/>
            <person name="Grigoriev I.V."/>
            <person name="Hibbett D.S."/>
            <person name="Martin F."/>
            <person name="Nordberg H.P."/>
            <person name="Cantor M.N."/>
            <person name="Hua S.X."/>
        </authorList>
    </citation>
    <scope>NUCLEOTIDE SEQUENCE [LARGE SCALE GENOMIC DNA]</scope>
    <source>
        <strain evidence="1 2">441</strain>
    </source>
</reference>
<reference evidence="2" key="2">
    <citation type="submission" date="2015-01" db="EMBL/GenBank/DDBJ databases">
        <title>Evolutionary Origins and Diversification of the Mycorrhizal Mutualists.</title>
        <authorList>
            <consortium name="DOE Joint Genome Institute"/>
            <consortium name="Mycorrhizal Genomics Consortium"/>
            <person name="Kohler A."/>
            <person name="Kuo A."/>
            <person name="Nagy L.G."/>
            <person name="Floudas D."/>
            <person name="Copeland A."/>
            <person name="Barry K.W."/>
            <person name="Cichocki N."/>
            <person name="Veneault-Fourrey C."/>
            <person name="LaButti K."/>
            <person name="Lindquist E.A."/>
            <person name="Lipzen A."/>
            <person name="Lundell T."/>
            <person name="Morin E."/>
            <person name="Murat C."/>
            <person name="Riley R."/>
            <person name="Ohm R."/>
            <person name="Sun H."/>
            <person name="Tunlid A."/>
            <person name="Henrissat B."/>
            <person name="Grigoriev I.V."/>
            <person name="Hibbett D.S."/>
            <person name="Martin F."/>
        </authorList>
    </citation>
    <scope>NUCLEOTIDE SEQUENCE [LARGE SCALE GENOMIC DNA]</scope>
    <source>
        <strain evidence="2">441</strain>
    </source>
</reference>
<accession>A0A0C9Z8Z0</accession>
<keyword evidence="2" id="KW-1185">Reference proteome</keyword>
<sequence>MAPNVTCALLSRSKVVSLIISRPSFCDNFVWLSAHYASLGGGSWDCVSRLHDVVTLLVASWFSNFTISL</sequence>
<name>A0A0C9Z8Z0_9AGAM</name>
<evidence type="ECO:0000313" key="2">
    <source>
        <dbReference type="Proteomes" id="UP000054018"/>
    </source>
</evidence>
<proteinExistence type="predicted"/>
<organism evidence="1 2">
    <name type="scientific">Pisolithus microcarpus 441</name>
    <dbReference type="NCBI Taxonomy" id="765257"/>
    <lineage>
        <taxon>Eukaryota</taxon>
        <taxon>Fungi</taxon>
        <taxon>Dikarya</taxon>
        <taxon>Basidiomycota</taxon>
        <taxon>Agaricomycotina</taxon>
        <taxon>Agaricomycetes</taxon>
        <taxon>Agaricomycetidae</taxon>
        <taxon>Boletales</taxon>
        <taxon>Sclerodermatineae</taxon>
        <taxon>Pisolithaceae</taxon>
        <taxon>Pisolithus</taxon>
    </lineage>
</organism>
<dbReference type="Proteomes" id="UP000054018">
    <property type="component" value="Unassembled WGS sequence"/>
</dbReference>
<dbReference type="AlphaFoldDB" id="A0A0C9Z8Z0"/>
<dbReference type="HOGENOM" id="CLU_187050_0_0_1"/>